<proteinExistence type="predicted"/>
<sequence length="58" mass="6717">MNKQNEASLLEHLADTFETKLREAERSIGTDIPDPYREGRMDAFGWAATYCRLLAERE</sequence>
<protein>
    <submittedName>
        <fullName evidence="1">Uncharacterized protein</fullName>
    </submittedName>
</protein>
<evidence type="ECO:0000313" key="1">
    <source>
        <dbReference type="EMBL" id="MDH7889058.1"/>
    </source>
</evidence>
<accession>A0AA43P451</accession>
<organism evidence="1 2">
    <name type="scientific">Bifidobacterium catenulatum subsp. kashiwanohense</name>
    <dbReference type="NCBI Taxonomy" id="630129"/>
    <lineage>
        <taxon>Bacteria</taxon>
        <taxon>Bacillati</taxon>
        <taxon>Actinomycetota</taxon>
        <taxon>Actinomycetes</taxon>
        <taxon>Bifidobacteriales</taxon>
        <taxon>Bifidobacteriaceae</taxon>
        <taxon>Bifidobacterium</taxon>
    </lineage>
</organism>
<gene>
    <name evidence="1" type="ORF">OB951_00235</name>
</gene>
<dbReference type="EMBL" id="JAOPMH010000001">
    <property type="protein sequence ID" value="MDH7889058.1"/>
    <property type="molecule type" value="Genomic_DNA"/>
</dbReference>
<dbReference type="AlphaFoldDB" id="A0AA43P451"/>
<reference evidence="1" key="1">
    <citation type="submission" date="2022-09" db="EMBL/GenBank/DDBJ databases">
        <authorList>
            <person name="Orihara K."/>
        </authorList>
    </citation>
    <scope>NUCLEOTIDE SEQUENCE</scope>
    <source>
        <strain evidence="1">YIT 13062</strain>
    </source>
</reference>
<dbReference type="RefSeq" id="WP_281105253.1">
    <property type="nucleotide sequence ID" value="NZ_JAOPMH010000001.1"/>
</dbReference>
<dbReference type="Proteomes" id="UP001161916">
    <property type="component" value="Unassembled WGS sequence"/>
</dbReference>
<comment type="caution">
    <text evidence="1">The sequence shown here is derived from an EMBL/GenBank/DDBJ whole genome shotgun (WGS) entry which is preliminary data.</text>
</comment>
<name>A0AA43P451_9BIFI</name>
<evidence type="ECO:0000313" key="2">
    <source>
        <dbReference type="Proteomes" id="UP001161916"/>
    </source>
</evidence>
<reference evidence="1" key="2">
    <citation type="journal article" date="2023" name="Gut Microbes">
        <title>Characterization of Bifidobacterium kashiwanohense that utilizes both milk- and plant-derived oligosaccharides.</title>
        <authorList>
            <person name="Orihara K."/>
            <person name="Yahagi K."/>
            <person name="Saito Y."/>
            <person name="Watanabe Y."/>
            <person name="Sasai T."/>
            <person name="Hara T."/>
            <person name="Tsukuda N."/>
            <person name="Oki K."/>
            <person name="Fujimoto J."/>
            <person name="Matsuki T."/>
        </authorList>
    </citation>
    <scope>NUCLEOTIDE SEQUENCE</scope>
    <source>
        <strain evidence="1">YIT 13062</strain>
    </source>
</reference>